<protein>
    <submittedName>
        <fullName evidence="1">Uncharacterized protein</fullName>
    </submittedName>
</protein>
<dbReference type="EMBL" id="UOFG01000015">
    <property type="protein sequence ID" value="VAW58072.1"/>
    <property type="molecule type" value="Genomic_DNA"/>
</dbReference>
<dbReference type="Gene3D" id="1.25.40.10">
    <property type="entry name" value="Tetratricopeptide repeat domain"/>
    <property type="match status" value="2"/>
</dbReference>
<accession>A0A3B0X3M9</accession>
<dbReference type="InterPro" id="IPR011990">
    <property type="entry name" value="TPR-like_helical_dom_sf"/>
</dbReference>
<evidence type="ECO:0000313" key="1">
    <source>
        <dbReference type="EMBL" id="VAW58072.1"/>
    </source>
</evidence>
<dbReference type="SUPFAM" id="SSF48452">
    <property type="entry name" value="TPR-like"/>
    <property type="match status" value="1"/>
</dbReference>
<reference evidence="1" key="1">
    <citation type="submission" date="2018-06" db="EMBL/GenBank/DDBJ databases">
        <authorList>
            <person name="Zhirakovskaya E."/>
        </authorList>
    </citation>
    <scope>NUCLEOTIDE SEQUENCE</scope>
</reference>
<dbReference type="AlphaFoldDB" id="A0A3B0X3M9"/>
<sequence>MPRRISRSIKYLTILLFCLLTIVISTFSAASESDERHLLKQIDQLETEFKALSTTFYKTASSQASGELNAIESIDLLLTKTSRLDTTRQSIAAIQLLYTNKEVIKNNLDHKAIFKFTQLLLENNEWNLAKELLNAIQDEGDRSLSATTQFIFAKYHAPRNEWREVSQLLDGVFTELSPENTDYAYLLKGSALQHLKKHREAIESYKKIPDDSLYYSYAQLNTAIANIRQGWWTDARKTIHSLIKHTQKGTKDELTNRLYLVLGYALLQKEYYRDARDSFRHIGINSRYTNRALLGIGLSATNQGDYVGGLNALSILKDKKTSDLSVDESYLLIPYVYEKLQQQLTVTTSYSEAMKYYQRRIKKITALARQHIKLNEISYTEYTTNIIIKNNSLDYGKHFPKSFLNNHHRLAGFLAASKSRKLDKKIGILSTKYDELLQDIVHHLMEERIEHLKSYLNQSRYGLAQIYDKSGDNTPSKNNEGGRN</sequence>
<proteinExistence type="predicted"/>
<organism evidence="1">
    <name type="scientific">hydrothermal vent metagenome</name>
    <dbReference type="NCBI Taxonomy" id="652676"/>
    <lineage>
        <taxon>unclassified sequences</taxon>
        <taxon>metagenomes</taxon>
        <taxon>ecological metagenomes</taxon>
    </lineage>
</organism>
<gene>
    <name evidence="1" type="ORF">MNBD_GAMMA11-1344</name>
</gene>
<name>A0A3B0X3M9_9ZZZZ</name>